<evidence type="ECO:0000256" key="3">
    <source>
        <dbReference type="ARBA" id="ARBA00022741"/>
    </source>
</evidence>
<keyword evidence="5" id="KW-0067">ATP-binding</keyword>
<organism evidence="11 12">
    <name type="scientific">Peptostreptococcus equinus</name>
    <dbReference type="NCBI Taxonomy" id="3003601"/>
    <lineage>
        <taxon>Bacteria</taxon>
        <taxon>Bacillati</taxon>
        <taxon>Bacillota</taxon>
        <taxon>Clostridia</taxon>
        <taxon>Peptostreptococcales</taxon>
        <taxon>Peptostreptococcaceae</taxon>
        <taxon>Peptostreptococcus</taxon>
    </lineage>
</organism>
<feature type="coiled-coil region" evidence="9">
    <location>
        <begin position="323"/>
        <end position="367"/>
    </location>
</feature>
<proteinExistence type="inferred from homology"/>
<accession>A0ABY7JTZ3</accession>
<keyword evidence="3" id="KW-0547">Nucleotide-binding</keyword>
<keyword evidence="12" id="KW-1185">Reference proteome</keyword>
<dbReference type="InterPro" id="IPR004604">
    <property type="entry name" value="DNA_recomb/repair_RecN"/>
</dbReference>
<reference evidence="11" key="1">
    <citation type="submission" date="2022-12" db="EMBL/GenBank/DDBJ databases">
        <title>Peptostreptococcus.</title>
        <authorList>
            <person name="Lee S.H."/>
        </authorList>
    </citation>
    <scope>NUCLEOTIDE SEQUENCE</scope>
    <source>
        <strain evidence="11">CBA3647</strain>
    </source>
</reference>
<dbReference type="CDD" id="cd03241">
    <property type="entry name" value="ABC_RecN"/>
    <property type="match status" value="1"/>
</dbReference>
<evidence type="ECO:0000259" key="10">
    <source>
        <dbReference type="Pfam" id="PF13476"/>
    </source>
</evidence>
<keyword evidence="6 8" id="KW-0234">DNA repair</keyword>
<dbReference type="EMBL" id="CP114052">
    <property type="protein sequence ID" value="WAW15623.1"/>
    <property type="molecule type" value="Genomic_DNA"/>
</dbReference>
<evidence type="ECO:0000313" key="11">
    <source>
        <dbReference type="EMBL" id="WAW15623.1"/>
    </source>
</evidence>
<evidence type="ECO:0000256" key="7">
    <source>
        <dbReference type="ARBA" id="ARBA00033408"/>
    </source>
</evidence>
<sequence length="563" mass="65226">MIYELYIKNCALIEEARVNFENKLNILTGETGSGKSIVLGALNLCLGGKYDRSFIRKSCSEGQVELMLFTKNKSFIKALSDLNIDIDESGQVIVNRKLYEDGKTVAKVNGKNIRINDLKNLMSHIVDMHGQNQNQVLYNKEKHIEFLDLFSKDKIKVSIEKYSKEYDRYLDIKGQIKSLNDNKSEQELQREIDLLKFQIEEIEAANLNEDNYQDLLKKKDIFENSEKIYKELAYCFEILHEKESNAIDLLGTVSNSTQRVANFDDNLGQIYELSERVMIDSQELSYQIRNYMESLNFEPYMLEEIQESLDVVNNLRRKYGDTIEEIFKYLDKIKNRLSDIENRTEKNEKLNKELIEQEKRLSKVADQLTVKRQEMAVLLENSLKEELISLNMKNTRFKVMFNKIVYNDQGQDDVEFFVSFNIGENLNPLNKVASGGEMSRFVLAFKKILSDVDKIETMVFDEIDIGISGRAAQIVGEKLSAIAREKQIICITHLPQIASFADQHYYIEKNVENKRTYTNVSVIEDRKQEIARLISGKIISKKTLEHADEMIKLANEIKKFGGK</sequence>
<keyword evidence="9" id="KW-0175">Coiled coil</keyword>
<dbReference type="Gene3D" id="3.40.50.300">
    <property type="entry name" value="P-loop containing nucleotide triphosphate hydrolases"/>
    <property type="match status" value="2"/>
</dbReference>
<comment type="similarity">
    <text evidence="1 8">Belongs to the RecN family.</text>
</comment>
<evidence type="ECO:0000313" key="12">
    <source>
        <dbReference type="Proteomes" id="UP001164187"/>
    </source>
</evidence>
<dbReference type="InterPro" id="IPR027417">
    <property type="entry name" value="P-loop_NTPase"/>
</dbReference>
<dbReference type="PANTHER" id="PTHR11059">
    <property type="entry name" value="DNA REPAIR PROTEIN RECN"/>
    <property type="match status" value="1"/>
</dbReference>
<dbReference type="PANTHER" id="PTHR11059:SF0">
    <property type="entry name" value="DNA REPAIR PROTEIN RECN"/>
    <property type="match status" value="1"/>
</dbReference>
<evidence type="ECO:0000256" key="8">
    <source>
        <dbReference type="PIRNR" id="PIRNR003128"/>
    </source>
</evidence>
<evidence type="ECO:0000256" key="2">
    <source>
        <dbReference type="ARBA" id="ARBA00021315"/>
    </source>
</evidence>
<evidence type="ECO:0000256" key="1">
    <source>
        <dbReference type="ARBA" id="ARBA00009441"/>
    </source>
</evidence>
<gene>
    <name evidence="11" type="primary">recN</name>
    <name evidence="11" type="ORF">O0R46_04025</name>
</gene>
<comment type="function">
    <text evidence="8">May be involved in recombinational repair of damaged DNA.</text>
</comment>
<dbReference type="Proteomes" id="UP001164187">
    <property type="component" value="Chromosome"/>
</dbReference>
<keyword evidence="4 8" id="KW-0227">DNA damage</keyword>
<dbReference type="SUPFAM" id="SSF52540">
    <property type="entry name" value="P-loop containing nucleoside triphosphate hydrolases"/>
    <property type="match status" value="1"/>
</dbReference>
<protein>
    <recommendedName>
        <fullName evidence="2 8">DNA repair protein RecN</fullName>
    </recommendedName>
    <alternativeName>
        <fullName evidence="7 8">Recombination protein N</fullName>
    </alternativeName>
</protein>
<dbReference type="PIRSF" id="PIRSF003128">
    <property type="entry name" value="RecN"/>
    <property type="match status" value="1"/>
</dbReference>
<evidence type="ECO:0000256" key="4">
    <source>
        <dbReference type="ARBA" id="ARBA00022763"/>
    </source>
</evidence>
<dbReference type="NCBIfam" id="TIGR00634">
    <property type="entry name" value="recN"/>
    <property type="match status" value="1"/>
</dbReference>
<feature type="domain" description="Rad50/SbcC-type AAA" evidence="10">
    <location>
        <begin position="5"/>
        <end position="203"/>
    </location>
</feature>
<name>A0ABY7JTZ3_9FIRM</name>
<evidence type="ECO:0000256" key="5">
    <source>
        <dbReference type="ARBA" id="ARBA00022840"/>
    </source>
</evidence>
<evidence type="ECO:0000256" key="9">
    <source>
        <dbReference type="SAM" id="Coils"/>
    </source>
</evidence>
<evidence type="ECO:0000256" key="6">
    <source>
        <dbReference type="ARBA" id="ARBA00023204"/>
    </source>
</evidence>
<dbReference type="Pfam" id="PF13476">
    <property type="entry name" value="AAA_23"/>
    <property type="match status" value="1"/>
</dbReference>
<dbReference type="RefSeq" id="WP_269312298.1">
    <property type="nucleotide sequence ID" value="NZ_CP114052.1"/>
</dbReference>
<dbReference type="InterPro" id="IPR038729">
    <property type="entry name" value="Rad50/SbcC_AAA"/>
</dbReference>